<evidence type="ECO:0000259" key="3">
    <source>
        <dbReference type="PROSITE" id="PS51406"/>
    </source>
</evidence>
<dbReference type="InterPro" id="IPR014716">
    <property type="entry name" value="Fibrinogen_a/b/g_C_1"/>
</dbReference>
<evidence type="ECO:0000256" key="1">
    <source>
        <dbReference type="ARBA" id="ARBA00022536"/>
    </source>
</evidence>
<protein>
    <recommendedName>
        <fullName evidence="3">Fibrinogen C-terminal domain-containing protein</fullName>
    </recommendedName>
</protein>
<dbReference type="InterPro" id="IPR024731">
    <property type="entry name" value="NELL2-like_EGF"/>
</dbReference>
<dbReference type="PROSITE" id="PS51406">
    <property type="entry name" value="FIBRINOGEN_C_2"/>
    <property type="match status" value="2"/>
</dbReference>
<dbReference type="Pfam" id="PF00147">
    <property type="entry name" value="Fibrinogen_C"/>
    <property type="match status" value="2"/>
</dbReference>
<sequence length="424" mass="48453">MESINFNRTWKDFRNGFGYPRSEGWLGNEKVAFLTNQKQYQLRLELQNAAGQSYYVTYDNFRISDEWGQYSLSSLGSYRGTPNSNIEWCPTNEIFTNETCERRCEDPETCVSSTSLAKPERCACVGEYMIHEGNCIPQYQCGCFAADKGGVLRVGQFYANSRCTRKSTCMNNRLVDESYQCSSHATCDTKNKFRKCYCNDGYQGDGVTCTHNCFVAAKRSVLREGQFYINSRCTRKSTCRNNRLIDESYQCSSHATCDTRNNDRKCYCNDGYQGDGVECTREVTPKDCYDLHAEGTNSDGVYTIYPDGWPSGIQVYCEMENNGGGWTVFQRRSSVSVNFYRGWSEYENGFGNPGQDHWLGNKYIHDITNQKAYQLRIDLRNSGSTPYYALYSSFSISDNSDKYRLSIGSYSGDAGLYYALFLYI</sequence>
<gene>
    <name evidence="4" type="ORF">BSL78_25395</name>
</gene>
<organism evidence="4 5">
    <name type="scientific">Stichopus japonicus</name>
    <name type="common">Sea cucumber</name>
    <dbReference type="NCBI Taxonomy" id="307972"/>
    <lineage>
        <taxon>Eukaryota</taxon>
        <taxon>Metazoa</taxon>
        <taxon>Echinodermata</taxon>
        <taxon>Eleutherozoa</taxon>
        <taxon>Echinozoa</taxon>
        <taxon>Holothuroidea</taxon>
        <taxon>Aspidochirotacea</taxon>
        <taxon>Aspidochirotida</taxon>
        <taxon>Stichopodidae</taxon>
        <taxon>Apostichopus</taxon>
    </lineage>
</organism>
<comment type="caution">
    <text evidence="4">The sequence shown here is derived from an EMBL/GenBank/DDBJ whole genome shotgun (WGS) entry which is preliminary data.</text>
</comment>
<dbReference type="InterPro" id="IPR036056">
    <property type="entry name" value="Fibrinogen-like_C"/>
</dbReference>
<accession>A0A2G8JPY5</accession>
<dbReference type="AlphaFoldDB" id="A0A2G8JPY5"/>
<name>A0A2G8JPY5_STIJA</name>
<dbReference type="PANTHER" id="PTHR19143">
    <property type="entry name" value="FIBRINOGEN/TENASCIN/ANGIOPOEITIN"/>
    <property type="match status" value="1"/>
</dbReference>
<evidence type="ECO:0000313" key="4">
    <source>
        <dbReference type="EMBL" id="PIK37770.1"/>
    </source>
</evidence>
<feature type="domain" description="Fibrinogen C-terminal" evidence="3">
    <location>
        <begin position="279"/>
        <end position="424"/>
    </location>
</feature>
<feature type="domain" description="Fibrinogen C-terminal" evidence="3">
    <location>
        <begin position="1"/>
        <end position="81"/>
    </location>
</feature>
<dbReference type="InterPro" id="IPR002181">
    <property type="entry name" value="Fibrinogen_a/b/g_C_dom"/>
</dbReference>
<dbReference type="EMBL" id="MRZV01001453">
    <property type="protein sequence ID" value="PIK37770.1"/>
    <property type="molecule type" value="Genomic_DNA"/>
</dbReference>
<keyword evidence="1" id="KW-0245">EGF-like domain</keyword>
<proteinExistence type="predicted"/>
<dbReference type="PANTHER" id="PTHR19143:SF458">
    <property type="entry name" value="FIBRINOGEN C-TERMINAL DOMAIN-CONTAINING PROTEIN-RELATED"/>
    <property type="match status" value="1"/>
</dbReference>
<keyword evidence="5" id="KW-1185">Reference proteome</keyword>
<dbReference type="SMART" id="SM00181">
    <property type="entry name" value="EGF"/>
    <property type="match status" value="2"/>
</dbReference>
<reference evidence="4 5" key="1">
    <citation type="journal article" date="2017" name="PLoS Biol.">
        <title>The sea cucumber genome provides insights into morphological evolution and visceral regeneration.</title>
        <authorList>
            <person name="Zhang X."/>
            <person name="Sun L."/>
            <person name="Yuan J."/>
            <person name="Sun Y."/>
            <person name="Gao Y."/>
            <person name="Zhang L."/>
            <person name="Li S."/>
            <person name="Dai H."/>
            <person name="Hamel J.F."/>
            <person name="Liu C."/>
            <person name="Yu Y."/>
            <person name="Liu S."/>
            <person name="Lin W."/>
            <person name="Guo K."/>
            <person name="Jin S."/>
            <person name="Xu P."/>
            <person name="Storey K.B."/>
            <person name="Huan P."/>
            <person name="Zhang T."/>
            <person name="Zhou Y."/>
            <person name="Zhang J."/>
            <person name="Lin C."/>
            <person name="Li X."/>
            <person name="Xing L."/>
            <person name="Huo D."/>
            <person name="Sun M."/>
            <person name="Wang L."/>
            <person name="Mercier A."/>
            <person name="Li F."/>
            <person name="Yang H."/>
            <person name="Xiang J."/>
        </authorList>
    </citation>
    <scope>NUCLEOTIDE SEQUENCE [LARGE SCALE GENOMIC DNA]</scope>
    <source>
        <strain evidence="4">Shaxun</strain>
        <tissue evidence="4">Muscle</tissue>
    </source>
</reference>
<dbReference type="Pfam" id="PF12947">
    <property type="entry name" value="EGF_3"/>
    <property type="match status" value="2"/>
</dbReference>
<dbReference type="InterPro" id="IPR050373">
    <property type="entry name" value="Fibrinogen_C-term_domain"/>
</dbReference>
<dbReference type="Gene3D" id="3.90.215.10">
    <property type="entry name" value="Gamma Fibrinogen, chain A, domain 1"/>
    <property type="match status" value="2"/>
</dbReference>
<keyword evidence="2" id="KW-1015">Disulfide bond</keyword>
<dbReference type="InterPro" id="IPR000742">
    <property type="entry name" value="EGF"/>
</dbReference>
<dbReference type="GO" id="GO:0005615">
    <property type="term" value="C:extracellular space"/>
    <property type="evidence" value="ECO:0007669"/>
    <property type="project" value="TreeGrafter"/>
</dbReference>
<evidence type="ECO:0000313" key="5">
    <source>
        <dbReference type="Proteomes" id="UP000230750"/>
    </source>
</evidence>
<dbReference type="Proteomes" id="UP000230750">
    <property type="component" value="Unassembled WGS sequence"/>
</dbReference>
<dbReference type="PROSITE" id="PS01186">
    <property type="entry name" value="EGF_2"/>
    <property type="match status" value="2"/>
</dbReference>
<dbReference type="Gene3D" id="2.10.25.10">
    <property type="entry name" value="Laminin"/>
    <property type="match status" value="2"/>
</dbReference>
<dbReference type="NCBIfam" id="NF040941">
    <property type="entry name" value="GGGWT_bact"/>
    <property type="match status" value="1"/>
</dbReference>
<dbReference type="OrthoDB" id="10045365at2759"/>
<dbReference type="SUPFAM" id="SSF56496">
    <property type="entry name" value="Fibrinogen C-terminal domain-like"/>
    <property type="match status" value="2"/>
</dbReference>
<evidence type="ECO:0000256" key="2">
    <source>
        <dbReference type="ARBA" id="ARBA00023157"/>
    </source>
</evidence>
<dbReference type="SMART" id="SM00186">
    <property type="entry name" value="FBG"/>
    <property type="match status" value="1"/>
</dbReference>